<dbReference type="PANTHER" id="PTHR16284:SF13">
    <property type="entry name" value="PROTEIN CDV3 HOMOLOG"/>
    <property type="match status" value="1"/>
</dbReference>
<organism evidence="3 4">
    <name type="scientific">Mizuhopecten yessoensis</name>
    <name type="common">Japanese scallop</name>
    <name type="synonym">Patinopecten yessoensis</name>
    <dbReference type="NCBI Taxonomy" id="6573"/>
    <lineage>
        <taxon>Eukaryota</taxon>
        <taxon>Metazoa</taxon>
        <taxon>Spiralia</taxon>
        <taxon>Lophotrochozoa</taxon>
        <taxon>Mollusca</taxon>
        <taxon>Bivalvia</taxon>
        <taxon>Autobranchia</taxon>
        <taxon>Pteriomorphia</taxon>
        <taxon>Pectinida</taxon>
        <taxon>Pectinoidea</taxon>
        <taxon>Pectinidae</taxon>
        <taxon>Mizuhopecten</taxon>
    </lineage>
</organism>
<dbReference type="InterPro" id="IPR026806">
    <property type="entry name" value="CDV3"/>
</dbReference>
<feature type="compositionally biased region" description="Acidic residues" evidence="2">
    <location>
        <begin position="107"/>
        <end position="123"/>
    </location>
</feature>
<evidence type="ECO:0000256" key="2">
    <source>
        <dbReference type="SAM" id="MobiDB-lite"/>
    </source>
</evidence>
<reference evidence="3 4" key="1">
    <citation type="journal article" date="2017" name="Nat. Ecol. Evol.">
        <title>Scallop genome provides insights into evolution of bilaterian karyotype and development.</title>
        <authorList>
            <person name="Wang S."/>
            <person name="Zhang J."/>
            <person name="Jiao W."/>
            <person name="Li J."/>
            <person name="Xun X."/>
            <person name="Sun Y."/>
            <person name="Guo X."/>
            <person name="Huan P."/>
            <person name="Dong B."/>
            <person name="Zhang L."/>
            <person name="Hu X."/>
            <person name="Sun X."/>
            <person name="Wang J."/>
            <person name="Zhao C."/>
            <person name="Wang Y."/>
            <person name="Wang D."/>
            <person name="Huang X."/>
            <person name="Wang R."/>
            <person name="Lv J."/>
            <person name="Li Y."/>
            <person name="Zhang Z."/>
            <person name="Liu B."/>
            <person name="Lu W."/>
            <person name="Hui Y."/>
            <person name="Liang J."/>
            <person name="Zhou Z."/>
            <person name="Hou R."/>
            <person name="Li X."/>
            <person name="Liu Y."/>
            <person name="Li H."/>
            <person name="Ning X."/>
            <person name="Lin Y."/>
            <person name="Zhao L."/>
            <person name="Xing Q."/>
            <person name="Dou J."/>
            <person name="Li Y."/>
            <person name="Mao J."/>
            <person name="Guo H."/>
            <person name="Dou H."/>
            <person name="Li T."/>
            <person name="Mu C."/>
            <person name="Jiang W."/>
            <person name="Fu Q."/>
            <person name="Fu X."/>
            <person name="Miao Y."/>
            <person name="Liu J."/>
            <person name="Yu Q."/>
            <person name="Li R."/>
            <person name="Liao H."/>
            <person name="Li X."/>
            <person name="Kong Y."/>
            <person name="Jiang Z."/>
            <person name="Chourrout D."/>
            <person name="Li R."/>
            <person name="Bao Z."/>
        </authorList>
    </citation>
    <scope>NUCLEOTIDE SEQUENCE [LARGE SCALE GENOMIC DNA]</scope>
    <source>
        <strain evidence="3 4">PY_sf001</strain>
    </source>
</reference>
<dbReference type="AlphaFoldDB" id="A0A210Q1N2"/>
<dbReference type="Proteomes" id="UP000242188">
    <property type="component" value="Unassembled WGS sequence"/>
</dbReference>
<proteinExistence type="inferred from homology"/>
<feature type="region of interest" description="Disordered" evidence="2">
    <location>
        <begin position="1"/>
        <end position="255"/>
    </location>
</feature>
<comment type="caution">
    <text evidence="3">The sequence shown here is derived from an EMBL/GenBank/DDBJ whole genome shotgun (WGS) entry which is preliminary data.</text>
</comment>
<protein>
    <submittedName>
        <fullName evidence="3">Protein CDV3-like</fullName>
    </submittedName>
</protein>
<evidence type="ECO:0000256" key="1">
    <source>
        <dbReference type="ARBA" id="ARBA00006062"/>
    </source>
</evidence>
<sequence>MADSSLDDFFAKKDKGKKKNKSKTTPSDILSKHDNFVPEDNTGSQTTKSKKKKKDKENAATSNSDSTNTGNVRLNKEDEEWVDYEDEAEKDYSGLRIQNLQIKNKEEEVEEDDKDNENDEDGESGEKRDTSGPWNTSQSGKPRAEVKKKKKKVEVEEAPPTPAEEPSKEEAPKAPTKYVPPGARGSQGSGDSDCPSRAAMMRRKKGAPNLKSEDDFPTLGGGAPEVAAWGPSGVGNFERVQGGGKQMDDSSKANMQVSLGNKYAALQD</sequence>
<comment type="similarity">
    <text evidence="1">Belongs to the CDV3 family.</text>
</comment>
<evidence type="ECO:0000313" key="3">
    <source>
        <dbReference type="EMBL" id="OWF42632.1"/>
    </source>
</evidence>
<dbReference type="PANTHER" id="PTHR16284">
    <property type="entry name" value="PROTEIN CDV3 HOMOLOG"/>
    <property type="match status" value="1"/>
</dbReference>
<gene>
    <name evidence="3" type="ORF">KP79_PYT04873</name>
</gene>
<dbReference type="STRING" id="6573.A0A210Q1N2"/>
<dbReference type="Pfam" id="PF15359">
    <property type="entry name" value="CDV3"/>
    <property type="match status" value="1"/>
</dbReference>
<feature type="compositionally biased region" description="Polar residues" evidence="2">
    <location>
        <begin position="59"/>
        <end position="72"/>
    </location>
</feature>
<evidence type="ECO:0000313" key="4">
    <source>
        <dbReference type="Proteomes" id="UP000242188"/>
    </source>
</evidence>
<accession>A0A210Q1N2</accession>
<dbReference type="GO" id="GO:0005737">
    <property type="term" value="C:cytoplasm"/>
    <property type="evidence" value="ECO:0007669"/>
    <property type="project" value="TreeGrafter"/>
</dbReference>
<name>A0A210Q1N2_MIZYE</name>
<feature type="compositionally biased region" description="Acidic residues" evidence="2">
    <location>
        <begin position="77"/>
        <end position="89"/>
    </location>
</feature>
<dbReference type="OrthoDB" id="6288097at2759"/>
<dbReference type="EMBL" id="NEDP02005240">
    <property type="protein sequence ID" value="OWF42632.1"/>
    <property type="molecule type" value="Genomic_DNA"/>
</dbReference>
<keyword evidence="4" id="KW-1185">Reference proteome</keyword>